<gene>
    <name evidence="1" type="ORF">CQW23_32187</name>
</gene>
<dbReference type="AlphaFoldDB" id="A0A2G2V5F1"/>
<protein>
    <submittedName>
        <fullName evidence="1">Uncharacterized protein</fullName>
    </submittedName>
</protein>
<sequence>MSNGVVTLFLLHKIIQLKDSLAYGFPCDKLFVITFSLKDRKPHFDSVEANIPFPNTLNAPTFKLSVLPQGFGHLEFSMVDWYLVVKFFRLTHFNLEESDLKVEFGFQVRHVGLGDVGNGLVHQGLSLAISTTHLSAIVNNNNAVGEYVERKKRIPKENPYYKNSEFLIEKDRLPSKINKKLKQNVGGKKDRALEKGLIAGDEELILSLTQPQKKAHEDRTAQVHMMRLITHLFSNVGYLTLPHIPRSCQLECGQHTTVAQHRGTKFVRFLALIPCKEWSLDLSQP</sequence>
<accession>A0A2G2V5F1</accession>
<dbReference type="Proteomes" id="UP000224567">
    <property type="component" value="Unassembled WGS sequence"/>
</dbReference>
<dbReference type="EMBL" id="MLFT02000251">
    <property type="protein sequence ID" value="PHT28216.1"/>
    <property type="molecule type" value="Genomic_DNA"/>
</dbReference>
<organism evidence="1 2">
    <name type="scientific">Capsicum baccatum</name>
    <name type="common">Peruvian pepper</name>
    <dbReference type="NCBI Taxonomy" id="33114"/>
    <lineage>
        <taxon>Eukaryota</taxon>
        <taxon>Viridiplantae</taxon>
        <taxon>Streptophyta</taxon>
        <taxon>Embryophyta</taxon>
        <taxon>Tracheophyta</taxon>
        <taxon>Spermatophyta</taxon>
        <taxon>Magnoliopsida</taxon>
        <taxon>eudicotyledons</taxon>
        <taxon>Gunneridae</taxon>
        <taxon>Pentapetalae</taxon>
        <taxon>asterids</taxon>
        <taxon>lamiids</taxon>
        <taxon>Solanales</taxon>
        <taxon>Solanaceae</taxon>
        <taxon>Solanoideae</taxon>
        <taxon>Capsiceae</taxon>
        <taxon>Capsicum</taxon>
    </lineage>
</organism>
<comment type="caution">
    <text evidence="1">The sequence shown here is derived from an EMBL/GenBank/DDBJ whole genome shotgun (WGS) entry which is preliminary data.</text>
</comment>
<proteinExistence type="predicted"/>
<name>A0A2G2V5F1_CAPBA</name>
<dbReference type="STRING" id="33114.A0A2G2V5F1"/>
<keyword evidence="2" id="KW-1185">Reference proteome</keyword>
<evidence type="ECO:0000313" key="1">
    <source>
        <dbReference type="EMBL" id="PHT28216.1"/>
    </source>
</evidence>
<evidence type="ECO:0000313" key="2">
    <source>
        <dbReference type="Proteomes" id="UP000224567"/>
    </source>
</evidence>
<reference evidence="2" key="2">
    <citation type="journal article" date="2017" name="J. Anim. Genet.">
        <title>Multiple reference genome sequences of hot pepper reveal the massive evolution of plant disease resistance genes by retroduplication.</title>
        <authorList>
            <person name="Kim S."/>
            <person name="Park J."/>
            <person name="Yeom S.-I."/>
            <person name="Kim Y.-M."/>
            <person name="Seo E."/>
            <person name="Kim K.-T."/>
            <person name="Kim M.-S."/>
            <person name="Lee J.M."/>
            <person name="Cheong K."/>
            <person name="Shin H.-S."/>
            <person name="Kim S.-B."/>
            <person name="Han K."/>
            <person name="Lee J."/>
            <person name="Park M."/>
            <person name="Lee H.-A."/>
            <person name="Lee H.-Y."/>
            <person name="Lee Y."/>
            <person name="Oh S."/>
            <person name="Lee J.H."/>
            <person name="Choi E."/>
            <person name="Choi E."/>
            <person name="Lee S.E."/>
            <person name="Jeon J."/>
            <person name="Kim H."/>
            <person name="Choi G."/>
            <person name="Song H."/>
            <person name="Lee J."/>
            <person name="Lee S.-C."/>
            <person name="Kwon J.-K."/>
            <person name="Lee H.-Y."/>
            <person name="Koo N."/>
            <person name="Hong Y."/>
            <person name="Kim R.W."/>
            <person name="Kang W.-H."/>
            <person name="Huh J.H."/>
            <person name="Kang B.-C."/>
            <person name="Yang T.-J."/>
            <person name="Lee Y.-H."/>
            <person name="Bennetzen J.L."/>
            <person name="Choi D."/>
        </authorList>
    </citation>
    <scope>NUCLEOTIDE SEQUENCE [LARGE SCALE GENOMIC DNA]</scope>
    <source>
        <strain evidence="2">cv. PBC81</strain>
    </source>
</reference>
<reference evidence="1 2" key="1">
    <citation type="journal article" date="2017" name="Genome Biol.">
        <title>New reference genome sequences of hot pepper reveal the massive evolution of plant disease-resistance genes by retroduplication.</title>
        <authorList>
            <person name="Kim S."/>
            <person name="Park J."/>
            <person name="Yeom S.I."/>
            <person name="Kim Y.M."/>
            <person name="Seo E."/>
            <person name="Kim K.T."/>
            <person name="Kim M.S."/>
            <person name="Lee J.M."/>
            <person name="Cheong K."/>
            <person name="Shin H.S."/>
            <person name="Kim S.B."/>
            <person name="Han K."/>
            <person name="Lee J."/>
            <person name="Park M."/>
            <person name="Lee H.A."/>
            <person name="Lee H.Y."/>
            <person name="Lee Y."/>
            <person name="Oh S."/>
            <person name="Lee J.H."/>
            <person name="Choi E."/>
            <person name="Choi E."/>
            <person name="Lee S.E."/>
            <person name="Jeon J."/>
            <person name="Kim H."/>
            <person name="Choi G."/>
            <person name="Song H."/>
            <person name="Lee J."/>
            <person name="Lee S.C."/>
            <person name="Kwon J.K."/>
            <person name="Lee H.Y."/>
            <person name="Koo N."/>
            <person name="Hong Y."/>
            <person name="Kim R.W."/>
            <person name="Kang W.H."/>
            <person name="Huh J.H."/>
            <person name="Kang B.C."/>
            <person name="Yang T.J."/>
            <person name="Lee Y.H."/>
            <person name="Bennetzen J.L."/>
            <person name="Choi D."/>
        </authorList>
    </citation>
    <scope>NUCLEOTIDE SEQUENCE [LARGE SCALE GENOMIC DNA]</scope>
    <source>
        <strain evidence="2">cv. PBC81</strain>
    </source>
</reference>
<dbReference type="OrthoDB" id="21449at2759"/>